<evidence type="ECO:0000313" key="3">
    <source>
        <dbReference type="EMBL" id="CAG8158234.1"/>
    </source>
</evidence>
<dbReference type="PANTHER" id="PTHR46082:SF11">
    <property type="entry name" value="AAA+ ATPASE DOMAIN-CONTAINING PROTEIN-RELATED"/>
    <property type="match status" value="1"/>
</dbReference>
<evidence type="ECO:0000256" key="1">
    <source>
        <dbReference type="SAM" id="MobiDB-lite"/>
    </source>
</evidence>
<organism evidence="3 4">
    <name type="scientific">Penicillium olsonii</name>
    <dbReference type="NCBI Taxonomy" id="99116"/>
    <lineage>
        <taxon>Eukaryota</taxon>
        <taxon>Fungi</taxon>
        <taxon>Dikarya</taxon>
        <taxon>Ascomycota</taxon>
        <taxon>Pezizomycotina</taxon>
        <taxon>Eurotiomycetes</taxon>
        <taxon>Eurotiomycetidae</taxon>
        <taxon>Eurotiales</taxon>
        <taxon>Aspergillaceae</taxon>
        <taxon>Penicillium</taxon>
    </lineage>
</organism>
<gene>
    <name evidence="3" type="ORF">POLS_LOCUS6279</name>
</gene>
<dbReference type="GO" id="GO:0009116">
    <property type="term" value="P:nucleoside metabolic process"/>
    <property type="evidence" value="ECO:0007669"/>
    <property type="project" value="InterPro"/>
</dbReference>
<dbReference type="PANTHER" id="PTHR46082">
    <property type="entry name" value="ATP/GTP-BINDING PROTEIN-RELATED"/>
    <property type="match status" value="1"/>
</dbReference>
<dbReference type="Pfam" id="PF01048">
    <property type="entry name" value="PNP_UDP_1"/>
    <property type="match status" value="1"/>
</dbReference>
<proteinExistence type="predicted"/>
<dbReference type="Gene3D" id="3.40.50.1580">
    <property type="entry name" value="Nucleoside phosphorylase domain"/>
    <property type="match status" value="1"/>
</dbReference>
<dbReference type="SUPFAM" id="SSF53167">
    <property type="entry name" value="Purine and uridine phosphorylases"/>
    <property type="match status" value="1"/>
</dbReference>
<evidence type="ECO:0000259" key="2">
    <source>
        <dbReference type="Pfam" id="PF01048"/>
    </source>
</evidence>
<dbReference type="GO" id="GO:0003824">
    <property type="term" value="F:catalytic activity"/>
    <property type="evidence" value="ECO:0007669"/>
    <property type="project" value="InterPro"/>
</dbReference>
<sequence length="488" mass="53797">MEKALTKPLRSHLDYKIAWICALDIEIAAARLMLDATHDSLPQDPTDHNNYLLGEISGHNIVITCLPFGIYGTVSAACVGVQVRTTYPAIRFGLMVGIGGGIPSKNADVRLGDVVVSKPSRTFGGVIQYDFGKSIVKGVFERVGSLNGPPNVVLSAVSQLRAKYLTGDGCISDILSATFEKNPGVEQGFTRPESEDELFESAYQHSSGPTCDDCNRAYLQCRPARLSNDPKIHHGLVGSGNRVVKDASVRDNLADELGIICLEMEAAGFMNQIPTQVIRGICDYADSHKNKDWQGYASLAAAAYAKELLALIPTSHTNHTVSSSHGQMIPSHAPSQRGYPKKKARHVQIERTRILSRCYQLILGRLSMEVYRDTSTGTAEETQHVKMMVLPPPWISNTSFHIQIDQLSTTTHQHSAPQFCIRPISINQNIRLYEAIQFCDIKELKTLFATNQARPTDMIFDYEANEPVTLLEVIANHCRSINEIYSPS</sequence>
<protein>
    <recommendedName>
        <fullName evidence="2">Nucleoside phosphorylase domain-containing protein</fullName>
    </recommendedName>
</protein>
<evidence type="ECO:0000313" key="4">
    <source>
        <dbReference type="Proteomes" id="UP001153618"/>
    </source>
</evidence>
<comment type="caution">
    <text evidence="3">The sequence shown here is derived from an EMBL/GenBank/DDBJ whole genome shotgun (WGS) entry which is preliminary data.</text>
</comment>
<dbReference type="InterPro" id="IPR000845">
    <property type="entry name" value="Nucleoside_phosphorylase_d"/>
</dbReference>
<dbReference type="InterPro" id="IPR053137">
    <property type="entry name" value="NLR-like"/>
</dbReference>
<dbReference type="OrthoDB" id="1577640at2759"/>
<keyword evidence="4" id="KW-1185">Reference proteome</keyword>
<dbReference type="AlphaFoldDB" id="A0A9W4MUY0"/>
<feature type="domain" description="Nucleoside phosphorylase" evidence="2">
    <location>
        <begin position="17"/>
        <end position="300"/>
    </location>
</feature>
<name>A0A9W4MUY0_PENOL</name>
<feature type="region of interest" description="Disordered" evidence="1">
    <location>
        <begin position="319"/>
        <end position="342"/>
    </location>
</feature>
<accession>A0A9W4MUY0</accession>
<dbReference type="Proteomes" id="UP001153618">
    <property type="component" value="Unassembled WGS sequence"/>
</dbReference>
<reference evidence="3" key="1">
    <citation type="submission" date="2021-07" db="EMBL/GenBank/DDBJ databases">
        <authorList>
            <person name="Branca A.L. A."/>
        </authorList>
    </citation>
    <scope>NUCLEOTIDE SEQUENCE</scope>
</reference>
<dbReference type="InterPro" id="IPR035994">
    <property type="entry name" value="Nucleoside_phosphorylase_sf"/>
</dbReference>
<dbReference type="EMBL" id="CAJVOS010000035">
    <property type="protein sequence ID" value="CAG8158234.1"/>
    <property type="molecule type" value="Genomic_DNA"/>
</dbReference>